<dbReference type="GO" id="GO:0006368">
    <property type="term" value="P:transcription elongation by RNA polymerase II"/>
    <property type="evidence" value="ECO:0007669"/>
    <property type="project" value="TreeGrafter"/>
</dbReference>
<dbReference type="GO" id="GO:0000973">
    <property type="term" value="P:post-transcriptional tethering of RNA polymerase II gene DNA at nuclear periphery"/>
    <property type="evidence" value="ECO:0007669"/>
    <property type="project" value="TreeGrafter"/>
</dbReference>
<dbReference type="InterPro" id="IPR057985">
    <property type="entry name" value="TPR_PSMD3_N"/>
</dbReference>
<dbReference type="STRING" id="1246581.A0A2H9TIB5"/>
<feature type="domain" description="26S proteasome non-ATPase regulatory subunit 3 N-terminal TPR repeats" evidence="1">
    <location>
        <begin position="64"/>
        <end position="263"/>
    </location>
</feature>
<dbReference type="GO" id="GO:0070390">
    <property type="term" value="C:transcription export complex 2"/>
    <property type="evidence" value="ECO:0007669"/>
    <property type="project" value="TreeGrafter"/>
</dbReference>
<dbReference type="PANTHER" id="PTHR12732:SF0">
    <property type="entry name" value="PCI DOMAIN-CONTAINING PROTEIN 2"/>
    <property type="match status" value="1"/>
</dbReference>
<dbReference type="OrthoDB" id="10252687at2759"/>
<evidence type="ECO:0000313" key="2">
    <source>
        <dbReference type="EMBL" id="PJF17496.1"/>
    </source>
</evidence>
<protein>
    <recommendedName>
        <fullName evidence="1">26S proteasome non-ATPase regulatory subunit 3 N-terminal TPR repeats domain-containing protein</fullName>
    </recommendedName>
</protein>
<dbReference type="GO" id="GO:0016973">
    <property type="term" value="P:poly(A)+ mRNA export from nucleus"/>
    <property type="evidence" value="ECO:0007669"/>
    <property type="project" value="TreeGrafter"/>
</dbReference>
<dbReference type="EMBL" id="MTSL01000172">
    <property type="protein sequence ID" value="PJF17496.1"/>
    <property type="molecule type" value="Genomic_DNA"/>
</dbReference>
<keyword evidence="3" id="KW-1185">Reference proteome</keyword>
<comment type="caution">
    <text evidence="2">The sequence shown here is derived from an EMBL/GenBank/DDBJ whole genome shotgun (WGS) entry which is preliminary data.</text>
</comment>
<proteinExistence type="predicted"/>
<dbReference type="GO" id="GO:0003723">
    <property type="term" value="F:RNA binding"/>
    <property type="evidence" value="ECO:0007669"/>
    <property type="project" value="InterPro"/>
</dbReference>
<name>A0A2H9TIB5_9FUNG</name>
<sequence>MDEYVALLHKTVLGRDYDQLADLLWIPAMKSASRPTSTAILGLLATPLRAVNMPTGVPLAEMLNSHIRLLVALSSQPPAAAEACKCAVSALQELLKNLTSESRREVSLLKRLCDNLFHLSIMAGSLDREEAARHLSRAFTTAITDRAPLSQSKKWASIHIANLLFRLYFRLGTIRLCHNIVRAIDTTTKVEFPPLSQFPKAEVVTYCYFGGRLAMNQSDFKKAEELFQNAVKTCSHQFAKQKRELMVYFVLVKMIHGHLPHPDLLTRHGLDTQFHHLALAVRTGDLRLFDQVLLANQSFYMKKEIFLVIQLQLRNLILRSFYKKLYLIGLNRGMQQENRLNLRLVEFVLATLGIPDMTIDEVECIAANLIFHVQELVHF</sequence>
<dbReference type="Pfam" id="PF25573">
    <property type="entry name" value="TPR_PSMD3_N"/>
    <property type="match status" value="1"/>
</dbReference>
<dbReference type="InterPro" id="IPR045114">
    <property type="entry name" value="Csn12-like"/>
</dbReference>
<evidence type="ECO:0000259" key="1">
    <source>
        <dbReference type="Pfam" id="PF25573"/>
    </source>
</evidence>
<evidence type="ECO:0000313" key="3">
    <source>
        <dbReference type="Proteomes" id="UP000240830"/>
    </source>
</evidence>
<dbReference type="SMART" id="SM00753">
    <property type="entry name" value="PAM"/>
    <property type="match status" value="1"/>
</dbReference>
<reference evidence="2 3" key="1">
    <citation type="submission" date="2016-10" db="EMBL/GenBank/DDBJ databases">
        <title>The genome of Paramicrosporidium saccamoebae is the missing link in understanding Cryptomycota and Microsporidia evolution.</title>
        <authorList>
            <person name="Quandt C.A."/>
            <person name="Beaudet D."/>
            <person name="Corsaro D."/>
            <person name="Michel R."/>
            <person name="Corradi N."/>
            <person name="James T."/>
        </authorList>
    </citation>
    <scope>NUCLEOTIDE SEQUENCE [LARGE SCALE GENOMIC DNA]</scope>
    <source>
        <strain evidence="2 3">KSL3</strain>
    </source>
</reference>
<dbReference type="AlphaFoldDB" id="A0A2H9TIB5"/>
<dbReference type="Proteomes" id="UP000240830">
    <property type="component" value="Unassembled WGS sequence"/>
</dbReference>
<dbReference type="PANTHER" id="PTHR12732">
    <property type="entry name" value="UNCHARACTERIZED PROTEASOME COMPONENT REGION PCI-CONTAINING"/>
    <property type="match status" value="1"/>
</dbReference>
<gene>
    <name evidence="2" type="ORF">PSACC_02698</name>
</gene>
<organism evidence="2 3">
    <name type="scientific">Paramicrosporidium saccamoebae</name>
    <dbReference type="NCBI Taxonomy" id="1246581"/>
    <lineage>
        <taxon>Eukaryota</taxon>
        <taxon>Fungi</taxon>
        <taxon>Fungi incertae sedis</taxon>
        <taxon>Cryptomycota</taxon>
        <taxon>Cryptomycota incertae sedis</taxon>
        <taxon>Paramicrosporidium</taxon>
    </lineage>
</organism>
<dbReference type="GO" id="GO:0003690">
    <property type="term" value="F:double-stranded DNA binding"/>
    <property type="evidence" value="ECO:0007669"/>
    <property type="project" value="InterPro"/>
</dbReference>
<accession>A0A2H9TIB5</accession>